<evidence type="ECO:0000256" key="8">
    <source>
        <dbReference type="ARBA" id="ARBA00044926"/>
    </source>
</evidence>
<dbReference type="InterPro" id="IPR051600">
    <property type="entry name" value="Beta-PGM-like"/>
</dbReference>
<evidence type="ECO:0000256" key="10">
    <source>
        <dbReference type="ARBA" id="ARBA00044991"/>
    </source>
</evidence>
<evidence type="ECO:0000256" key="5">
    <source>
        <dbReference type="ARBA" id="ARBA00022842"/>
    </source>
</evidence>
<reference evidence="11" key="2">
    <citation type="journal article" date="2021" name="J Anim Sci Technol">
        <title>Complete genome sequence of Paenibacillus konkukensis sp. nov. SK3146 as a potential probiotic strain.</title>
        <authorList>
            <person name="Jung H.I."/>
            <person name="Park S."/>
            <person name="Niu K.M."/>
            <person name="Lee S.W."/>
            <person name="Kothari D."/>
            <person name="Yi K.J."/>
            <person name="Kim S.K."/>
        </authorList>
    </citation>
    <scope>NUCLEOTIDE SEQUENCE</scope>
    <source>
        <strain evidence="11">SK3146</strain>
    </source>
</reference>
<comment type="cofactor">
    <cofactor evidence="1">
        <name>Mg(2+)</name>
        <dbReference type="ChEBI" id="CHEBI:18420"/>
    </cofactor>
</comment>
<dbReference type="InterPro" id="IPR010972">
    <property type="entry name" value="Beta-PGM"/>
</dbReference>
<dbReference type="Gene3D" id="1.10.150.240">
    <property type="entry name" value="Putative phosphatase, domain 2"/>
    <property type="match status" value="1"/>
</dbReference>
<dbReference type="SFLD" id="SFLDG01129">
    <property type="entry name" value="C1.5:_HAD__Beta-PGM__Phosphata"/>
    <property type="match status" value="1"/>
</dbReference>
<keyword evidence="12" id="KW-1185">Reference proteome</keyword>
<evidence type="ECO:0000256" key="9">
    <source>
        <dbReference type="ARBA" id="ARBA00044968"/>
    </source>
</evidence>
<protein>
    <recommendedName>
        <fullName evidence="10">Beta-phosphoglucomutase</fullName>
        <ecNumber evidence="9">5.4.2.6</ecNumber>
    </recommendedName>
</protein>
<dbReference type="SUPFAM" id="SSF56784">
    <property type="entry name" value="HAD-like"/>
    <property type="match status" value="1"/>
</dbReference>
<dbReference type="EC" id="5.4.2.6" evidence="9"/>
<keyword evidence="5" id="KW-0460">Magnesium</keyword>
<dbReference type="Gene3D" id="3.40.50.1000">
    <property type="entry name" value="HAD superfamily/HAD-like"/>
    <property type="match status" value="1"/>
</dbReference>
<evidence type="ECO:0000256" key="3">
    <source>
        <dbReference type="ARBA" id="ARBA00022553"/>
    </source>
</evidence>
<evidence type="ECO:0000313" key="12">
    <source>
        <dbReference type="Proteomes" id="UP001057134"/>
    </source>
</evidence>
<keyword evidence="6 11" id="KW-0413">Isomerase</keyword>
<organism evidence="11 12">
    <name type="scientific">Paenibacillus konkukensis</name>
    <dbReference type="NCBI Taxonomy" id="2020716"/>
    <lineage>
        <taxon>Bacteria</taxon>
        <taxon>Bacillati</taxon>
        <taxon>Bacillota</taxon>
        <taxon>Bacilli</taxon>
        <taxon>Bacillales</taxon>
        <taxon>Paenibacillaceae</taxon>
        <taxon>Paenibacillus</taxon>
    </lineage>
</organism>
<dbReference type="InterPro" id="IPR023198">
    <property type="entry name" value="PGP-like_dom2"/>
</dbReference>
<keyword evidence="4" id="KW-0479">Metal-binding</keyword>
<evidence type="ECO:0000256" key="2">
    <source>
        <dbReference type="ARBA" id="ARBA00006171"/>
    </source>
</evidence>
<dbReference type="NCBIfam" id="TIGR01990">
    <property type="entry name" value="bPGM"/>
    <property type="match status" value="1"/>
</dbReference>
<accession>A0ABY4RQW6</accession>
<evidence type="ECO:0000256" key="7">
    <source>
        <dbReference type="ARBA" id="ARBA00023277"/>
    </source>
</evidence>
<dbReference type="CDD" id="cd02598">
    <property type="entry name" value="HAD_BPGM"/>
    <property type="match status" value="1"/>
</dbReference>
<dbReference type="PANTHER" id="PTHR46193:SF18">
    <property type="entry name" value="HEXITOL PHOSPHATASE B"/>
    <property type="match status" value="1"/>
</dbReference>
<dbReference type="InterPro" id="IPR023214">
    <property type="entry name" value="HAD_sf"/>
</dbReference>
<evidence type="ECO:0000313" key="11">
    <source>
        <dbReference type="EMBL" id="UQZ83908.1"/>
    </source>
</evidence>
<proteinExistence type="inferred from homology"/>
<sequence length="215" mass="23774">MKYQCAIFDLDGVLVDTAKYHYLAWKELADQLGFTFTEEHNERLKGVSRMDSLDILLEVGQMKDRFTVSEKEEMATEKNARYTAYISKMDPSQLLAGALELLRELKQMGIKIALGSASKNAPMILDRTGISSYFDVVIDGNSVSKAKPDPEVFMLGADGLNLPYNVCIVFEDSAAGLEAAKSAGMLAVGIGEERNLTCADVVYSSLEKIEIDKYF</sequence>
<dbReference type="InterPro" id="IPR036412">
    <property type="entry name" value="HAD-like_sf"/>
</dbReference>
<evidence type="ECO:0000256" key="4">
    <source>
        <dbReference type="ARBA" id="ARBA00022723"/>
    </source>
</evidence>
<gene>
    <name evidence="11" type="primary">yvdM_2</name>
    <name evidence="11" type="ORF">SK3146_03115</name>
</gene>
<keyword evidence="7" id="KW-0119">Carbohydrate metabolism</keyword>
<dbReference type="SFLD" id="SFLDG01135">
    <property type="entry name" value="C1.5.6:_HAD__Beta-PGM__Phospha"/>
    <property type="match status" value="1"/>
</dbReference>
<keyword evidence="3" id="KW-0597">Phosphoprotein</keyword>
<dbReference type="GO" id="GO:0008801">
    <property type="term" value="F:beta-phosphoglucomutase activity"/>
    <property type="evidence" value="ECO:0007669"/>
    <property type="project" value="UniProtKB-EC"/>
</dbReference>
<dbReference type="RefSeq" id="WP_249865876.1">
    <property type="nucleotide sequence ID" value="NZ_CP027059.1"/>
</dbReference>
<dbReference type="InterPro" id="IPR006439">
    <property type="entry name" value="HAD-SF_hydro_IA"/>
</dbReference>
<comment type="similarity">
    <text evidence="2">Belongs to the HAD-like hydrolase superfamily. CbbY/CbbZ/Gph/YieH family.</text>
</comment>
<dbReference type="NCBIfam" id="TIGR01509">
    <property type="entry name" value="HAD-SF-IA-v3"/>
    <property type="match status" value="1"/>
</dbReference>
<dbReference type="Proteomes" id="UP001057134">
    <property type="component" value="Chromosome"/>
</dbReference>
<dbReference type="PANTHER" id="PTHR46193">
    <property type="entry name" value="6-PHOSPHOGLUCONATE PHOSPHATASE"/>
    <property type="match status" value="1"/>
</dbReference>
<dbReference type="EMBL" id="CP027059">
    <property type="protein sequence ID" value="UQZ83908.1"/>
    <property type="molecule type" value="Genomic_DNA"/>
</dbReference>
<dbReference type="Pfam" id="PF00702">
    <property type="entry name" value="Hydrolase"/>
    <property type="match status" value="1"/>
</dbReference>
<dbReference type="InterPro" id="IPR010976">
    <property type="entry name" value="B-phosphoglucomutase_hydrolase"/>
</dbReference>
<dbReference type="NCBIfam" id="TIGR02009">
    <property type="entry name" value="PGMB-YQAB-SF"/>
    <property type="match status" value="1"/>
</dbReference>
<name>A0ABY4RQW6_9BACL</name>
<comment type="catalytic activity">
    <reaction evidence="8">
        <text>beta-D-glucose 1-phosphate = beta-D-glucose 6-phosphate</text>
        <dbReference type="Rhea" id="RHEA:20113"/>
        <dbReference type="ChEBI" id="CHEBI:57684"/>
        <dbReference type="ChEBI" id="CHEBI:58247"/>
        <dbReference type="EC" id="5.4.2.6"/>
    </reaction>
</comment>
<reference evidence="11" key="1">
    <citation type="submission" date="2018-02" db="EMBL/GenBank/DDBJ databases">
        <authorList>
            <person name="Kim S.-K."/>
            <person name="Jung H.-I."/>
            <person name="Lee S.-W."/>
        </authorList>
    </citation>
    <scope>NUCLEOTIDE SEQUENCE</scope>
    <source>
        <strain evidence="11">SK3146</strain>
    </source>
</reference>
<evidence type="ECO:0000256" key="6">
    <source>
        <dbReference type="ARBA" id="ARBA00023235"/>
    </source>
</evidence>
<evidence type="ECO:0000256" key="1">
    <source>
        <dbReference type="ARBA" id="ARBA00001946"/>
    </source>
</evidence>
<dbReference type="SFLD" id="SFLDS00003">
    <property type="entry name" value="Haloacid_Dehalogenase"/>
    <property type="match status" value="1"/>
</dbReference>